<proteinExistence type="predicted"/>
<sequence>MKELIRFLAVFFIFSNNNCSGQRFSYQNVPSEYLGNISITASERLAIKKGLTAPYLLEKALPRNYVKDGSVDYTDIIQNAITKNKTVIFPNFPILINEKGLTLRSNSIVYFPENAKIILKTNNFGQYEILRIHDVDNVKVYFPNIVGDRYSHTGTTGEWGMGISIRGTNNVLIYGAKVEKCWGDGIYLGISPVTNSVINNNVLIKKSIVDDNRRNGMSIISAQNSIFENFIASNTFGTAPNAGIDIEPDANTDIIKNLTFNNILAFNNDVHGFLFVLSNLYGKNQNIGEINLTNFTSNYSQFGVSLKIGTDKEKQFEVPYGSIIIDNPLLLNTSRQSLLSYEENNKNKFSVKVKSQSEAKRNEYFKYINSSKNIIISK</sequence>
<gene>
    <name evidence="1" type="ORF">FH779_17380</name>
</gene>
<dbReference type="SUPFAM" id="SSF51126">
    <property type="entry name" value="Pectin lyase-like"/>
    <property type="match status" value="1"/>
</dbReference>
<name>A0A7H9DX21_9FLAO</name>
<dbReference type="InterPro" id="IPR012334">
    <property type="entry name" value="Pectin_lyas_fold"/>
</dbReference>
<protein>
    <submittedName>
        <fullName evidence="1">Uncharacterized protein</fullName>
    </submittedName>
</protein>
<dbReference type="InterPro" id="IPR011050">
    <property type="entry name" value="Pectin_lyase_fold/virulence"/>
</dbReference>
<dbReference type="AlphaFoldDB" id="A0A7H9DX21"/>
<reference evidence="1 2" key="1">
    <citation type="submission" date="2019-06" db="EMBL/GenBank/DDBJ databases">
        <title>Emergence of pandrug resistant Empedobacter falsenii in China.</title>
        <authorList>
            <person name="Dong N."/>
            <person name="Chen S."/>
            <person name="Zhang R."/>
        </authorList>
    </citation>
    <scope>NUCLEOTIDE SEQUENCE [LARGE SCALE GENOMIC DNA]</scope>
    <source>
        <strain evidence="1 2">1681-1</strain>
    </source>
</reference>
<keyword evidence="2" id="KW-1185">Reference proteome</keyword>
<dbReference type="EMBL" id="CP040908">
    <property type="protein sequence ID" value="QLL59748.1"/>
    <property type="molecule type" value="Genomic_DNA"/>
</dbReference>
<dbReference type="Proteomes" id="UP000510643">
    <property type="component" value="Chromosome"/>
</dbReference>
<evidence type="ECO:0000313" key="2">
    <source>
        <dbReference type="Proteomes" id="UP000510643"/>
    </source>
</evidence>
<organism evidence="1 2">
    <name type="scientific">Empedobacter falsenii</name>
    <dbReference type="NCBI Taxonomy" id="343874"/>
    <lineage>
        <taxon>Bacteria</taxon>
        <taxon>Pseudomonadati</taxon>
        <taxon>Bacteroidota</taxon>
        <taxon>Flavobacteriia</taxon>
        <taxon>Flavobacteriales</taxon>
        <taxon>Weeksellaceae</taxon>
        <taxon>Empedobacter</taxon>
    </lineage>
</organism>
<dbReference type="Gene3D" id="2.160.20.10">
    <property type="entry name" value="Single-stranded right-handed beta-helix, Pectin lyase-like"/>
    <property type="match status" value="1"/>
</dbReference>
<dbReference type="KEGG" id="efal:FH779_17380"/>
<dbReference type="RefSeq" id="WP_180905591.1">
    <property type="nucleotide sequence ID" value="NZ_CP040908.1"/>
</dbReference>
<dbReference type="GeneID" id="78403264"/>
<evidence type="ECO:0000313" key="1">
    <source>
        <dbReference type="EMBL" id="QLL59748.1"/>
    </source>
</evidence>
<accession>A0A7H9DX21</accession>